<accession>A0A6J4KYL7</accession>
<reference evidence="1" key="1">
    <citation type="submission" date="2020-02" db="EMBL/GenBank/DDBJ databases">
        <authorList>
            <person name="Meier V. D."/>
        </authorList>
    </citation>
    <scope>NUCLEOTIDE SEQUENCE</scope>
    <source>
        <strain evidence="1">AVDCRST_MAG93</strain>
    </source>
</reference>
<organism evidence="1">
    <name type="scientific">uncultured Chloroflexia bacterium</name>
    <dbReference type="NCBI Taxonomy" id="1672391"/>
    <lineage>
        <taxon>Bacteria</taxon>
        <taxon>Bacillati</taxon>
        <taxon>Chloroflexota</taxon>
        <taxon>Chloroflexia</taxon>
        <taxon>environmental samples</taxon>
    </lineage>
</organism>
<dbReference type="AlphaFoldDB" id="A0A6J4KYL7"/>
<dbReference type="EMBL" id="CADCTR010001899">
    <property type="protein sequence ID" value="CAA9318433.1"/>
    <property type="molecule type" value="Genomic_DNA"/>
</dbReference>
<proteinExistence type="predicted"/>
<evidence type="ECO:0000313" key="1">
    <source>
        <dbReference type="EMBL" id="CAA9318433.1"/>
    </source>
</evidence>
<sequence length="320" mass="36180">MIGSMVIGGSVPVSLYRLLSGPDRPDRPLRRIGKIGAPDFLRPMGFAKSNSPVLGIWESFRTMRVWLIVQKLKARGLRLATLMQETDVAHQIDPTKQSIWLKAHTLEYGLRKLADQKAPTVKIGSRGSVHLDAHSLLGHPDAKDVLPEEDLQELWYEVIHQDAAKLDCIPIIVHLRTNSRSAALSLLPNPSPLARHYLVETEDVLPTHLVGDDLPGVIYTRFRHPWRGVAAARLIYLVNYVSLRDRDLRFIERFYDLSFRPRRKVYRVPKDREEMARSVKVLEQLAMTQSVKTLGYRLSASWVRAVTGSKGDATPMGVCI</sequence>
<gene>
    <name evidence="1" type="ORF">AVDCRST_MAG93-5623</name>
</gene>
<protein>
    <submittedName>
        <fullName evidence="1">Uncharacterized protein</fullName>
    </submittedName>
</protein>
<name>A0A6J4KYL7_9CHLR</name>